<feature type="transmembrane region" description="Helical" evidence="7">
    <location>
        <begin position="174"/>
        <end position="191"/>
    </location>
</feature>
<evidence type="ECO:0000313" key="10">
    <source>
        <dbReference type="Proteomes" id="UP000219947"/>
    </source>
</evidence>
<feature type="region of interest" description="Disordered" evidence="6">
    <location>
        <begin position="315"/>
        <end position="345"/>
    </location>
</feature>
<evidence type="ECO:0000256" key="6">
    <source>
        <dbReference type="SAM" id="MobiDB-lite"/>
    </source>
</evidence>
<dbReference type="SUPFAM" id="SSF103481">
    <property type="entry name" value="Multidrug resistance efflux transporter EmrE"/>
    <property type="match status" value="1"/>
</dbReference>
<keyword evidence="10" id="KW-1185">Reference proteome</keyword>
<evidence type="ECO:0000259" key="8">
    <source>
        <dbReference type="Pfam" id="PF00892"/>
    </source>
</evidence>
<keyword evidence="5 7" id="KW-0472">Membrane</keyword>
<feature type="compositionally biased region" description="Basic and acidic residues" evidence="6">
    <location>
        <begin position="326"/>
        <end position="336"/>
    </location>
</feature>
<protein>
    <submittedName>
        <fullName evidence="9">EamA family transporter</fullName>
    </submittedName>
</protein>
<keyword evidence="4 7" id="KW-1133">Transmembrane helix</keyword>
<evidence type="ECO:0000256" key="2">
    <source>
        <dbReference type="ARBA" id="ARBA00007362"/>
    </source>
</evidence>
<feature type="transmembrane region" description="Helical" evidence="7">
    <location>
        <begin position="240"/>
        <end position="258"/>
    </location>
</feature>
<comment type="subcellular location">
    <subcellularLocation>
        <location evidence="1">Membrane</location>
        <topology evidence="1">Multi-pass membrane protein</topology>
    </subcellularLocation>
</comment>
<feature type="transmembrane region" description="Helical" evidence="7">
    <location>
        <begin position="122"/>
        <end position="142"/>
    </location>
</feature>
<dbReference type="InterPro" id="IPR050638">
    <property type="entry name" value="AA-Vitamin_Transporters"/>
</dbReference>
<evidence type="ECO:0000256" key="4">
    <source>
        <dbReference type="ARBA" id="ARBA00022989"/>
    </source>
</evidence>
<dbReference type="AlphaFoldDB" id="A0A2A8D451"/>
<sequence length="345" mass="36677">MTSLAPHSRRKRPTVGIIFVIISCLSLQFGAAFAVHLFPLFGPWLVTTLRLLLAAITVGAAIWIAGRWRAHRASAQTEYMAVPATTSDGFLGWSSRQWRAMLIFGVTLGLMNGFFYNALARIPLGLAVAVEFTGPLVLASILTRRKRDLVWVFCAAAGMAVLGFEAIHGQETDLLGVLYALIAGAFWALYIRSSASVGELVPGASGLAVAMAVGAICVVPGALLFPGPVALWSVTHDTQLVLFIIGTCLLASVVPYSSELAALRHLPEQVFSVLFSLEPAIAALAGWALLGQDTGLMRWVAIILLITASIGITQTTGGSAPADETSDSHRRNEPPEHTSPLPLPE</sequence>
<evidence type="ECO:0000313" key="9">
    <source>
        <dbReference type="EMBL" id="PEN15742.1"/>
    </source>
</evidence>
<feature type="transmembrane region" description="Helical" evidence="7">
    <location>
        <begin position="270"/>
        <end position="290"/>
    </location>
</feature>
<evidence type="ECO:0000256" key="1">
    <source>
        <dbReference type="ARBA" id="ARBA00004141"/>
    </source>
</evidence>
<organism evidence="9 10">
    <name type="scientific">Rothia dentocariosa</name>
    <dbReference type="NCBI Taxonomy" id="2047"/>
    <lineage>
        <taxon>Bacteria</taxon>
        <taxon>Bacillati</taxon>
        <taxon>Actinomycetota</taxon>
        <taxon>Actinomycetes</taxon>
        <taxon>Micrococcales</taxon>
        <taxon>Micrococcaceae</taxon>
        <taxon>Rothia</taxon>
    </lineage>
</organism>
<dbReference type="Proteomes" id="UP000219947">
    <property type="component" value="Unassembled WGS sequence"/>
</dbReference>
<feature type="transmembrane region" description="Helical" evidence="7">
    <location>
        <begin position="149"/>
        <end position="168"/>
    </location>
</feature>
<accession>A0A2A8D451</accession>
<feature type="domain" description="EamA" evidence="8">
    <location>
        <begin position="175"/>
        <end position="313"/>
    </location>
</feature>
<evidence type="ECO:0000256" key="3">
    <source>
        <dbReference type="ARBA" id="ARBA00022692"/>
    </source>
</evidence>
<dbReference type="PANTHER" id="PTHR32322:SF2">
    <property type="entry name" value="EAMA DOMAIN-CONTAINING PROTEIN"/>
    <property type="match status" value="1"/>
</dbReference>
<evidence type="ECO:0000256" key="5">
    <source>
        <dbReference type="ARBA" id="ARBA00023136"/>
    </source>
</evidence>
<gene>
    <name evidence="9" type="ORF">CRM92_09040</name>
</gene>
<reference evidence="9" key="1">
    <citation type="submission" date="2017-10" db="EMBL/GenBank/DDBJ databases">
        <title>Kefir isolates.</title>
        <authorList>
            <person name="Kim Y."/>
            <person name="Blasche S."/>
        </authorList>
    </citation>
    <scope>NUCLEOTIDE SEQUENCE [LARGE SCALE GENOMIC DNA]</scope>
    <source>
        <strain evidence="9">OG2-2</strain>
    </source>
</reference>
<dbReference type="PANTHER" id="PTHR32322">
    <property type="entry name" value="INNER MEMBRANE TRANSPORTER"/>
    <property type="match status" value="1"/>
</dbReference>
<keyword evidence="3 7" id="KW-0812">Transmembrane</keyword>
<feature type="transmembrane region" description="Helical" evidence="7">
    <location>
        <begin position="44"/>
        <end position="65"/>
    </location>
</feature>
<dbReference type="RefSeq" id="WP_098043005.1">
    <property type="nucleotide sequence ID" value="NZ_PDEV01000004.1"/>
</dbReference>
<name>A0A2A8D451_9MICC</name>
<feature type="transmembrane region" description="Helical" evidence="7">
    <location>
        <begin position="203"/>
        <end position="225"/>
    </location>
</feature>
<comment type="similarity">
    <text evidence="2">Belongs to the EamA transporter family.</text>
</comment>
<dbReference type="InterPro" id="IPR037185">
    <property type="entry name" value="EmrE-like"/>
</dbReference>
<feature type="transmembrane region" description="Helical" evidence="7">
    <location>
        <begin position="15"/>
        <end position="38"/>
    </location>
</feature>
<dbReference type="Pfam" id="PF00892">
    <property type="entry name" value="EamA"/>
    <property type="match status" value="1"/>
</dbReference>
<feature type="transmembrane region" description="Helical" evidence="7">
    <location>
        <begin position="98"/>
        <end position="116"/>
    </location>
</feature>
<dbReference type="EMBL" id="PDEV01000004">
    <property type="protein sequence ID" value="PEN15742.1"/>
    <property type="molecule type" value="Genomic_DNA"/>
</dbReference>
<comment type="caution">
    <text evidence="9">The sequence shown here is derived from an EMBL/GenBank/DDBJ whole genome shotgun (WGS) entry which is preliminary data.</text>
</comment>
<feature type="transmembrane region" description="Helical" evidence="7">
    <location>
        <begin position="296"/>
        <end position="313"/>
    </location>
</feature>
<proteinExistence type="inferred from homology"/>
<dbReference type="GO" id="GO:0016020">
    <property type="term" value="C:membrane"/>
    <property type="evidence" value="ECO:0007669"/>
    <property type="project" value="UniProtKB-SubCell"/>
</dbReference>
<dbReference type="InterPro" id="IPR000620">
    <property type="entry name" value="EamA_dom"/>
</dbReference>
<evidence type="ECO:0000256" key="7">
    <source>
        <dbReference type="SAM" id="Phobius"/>
    </source>
</evidence>